<dbReference type="GO" id="GO:0032153">
    <property type="term" value="C:cell division site"/>
    <property type="evidence" value="ECO:0007669"/>
    <property type="project" value="TreeGrafter"/>
</dbReference>
<keyword evidence="4" id="KW-0131">Cell cycle</keyword>
<keyword evidence="3" id="KW-0472">Membrane</keyword>
<evidence type="ECO:0000256" key="3">
    <source>
        <dbReference type="ARBA" id="ARBA00023136"/>
    </source>
</evidence>
<organism evidence="6">
    <name type="scientific">marine metagenome</name>
    <dbReference type="NCBI Taxonomy" id="408172"/>
    <lineage>
        <taxon>unclassified sequences</taxon>
        <taxon>metagenomes</taxon>
        <taxon>ecological metagenomes</taxon>
    </lineage>
</organism>
<dbReference type="PANTHER" id="PTHR32432">
    <property type="entry name" value="CELL DIVISION PROTEIN FTSA-RELATED"/>
    <property type="match status" value="1"/>
</dbReference>
<dbReference type="Pfam" id="PF02491">
    <property type="entry name" value="SHS2_FTSA"/>
    <property type="match status" value="1"/>
</dbReference>
<dbReference type="EMBL" id="UINC01012234">
    <property type="protein sequence ID" value="SVA53531.1"/>
    <property type="molecule type" value="Genomic_DNA"/>
</dbReference>
<dbReference type="InterPro" id="IPR020823">
    <property type="entry name" value="Cell_div_FtsA"/>
</dbReference>
<dbReference type="InterPro" id="IPR043129">
    <property type="entry name" value="ATPase_NBD"/>
</dbReference>
<dbReference type="Gene3D" id="3.30.420.40">
    <property type="match status" value="1"/>
</dbReference>
<dbReference type="NCBIfam" id="TIGR01174">
    <property type="entry name" value="ftsA"/>
    <property type="match status" value="1"/>
</dbReference>
<keyword evidence="1" id="KW-1003">Cell membrane</keyword>
<gene>
    <name evidence="6" type="ORF">METZ01_LOCUS106385</name>
</gene>
<evidence type="ECO:0000256" key="4">
    <source>
        <dbReference type="ARBA" id="ARBA00023306"/>
    </source>
</evidence>
<reference evidence="6" key="1">
    <citation type="submission" date="2018-05" db="EMBL/GenBank/DDBJ databases">
        <authorList>
            <person name="Lanie J.A."/>
            <person name="Ng W.-L."/>
            <person name="Kazmierczak K.M."/>
            <person name="Andrzejewski T.M."/>
            <person name="Davidsen T.M."/>
            <person name="Wayne K.J."/>
            <person name="Tettelin H."/>
            <person name="Glass J.I."/>
            <person name="Rusch D."/>
            <person name="Podicherti R."/>
            <person name="Tsui H.-C.T."/>
            <person name="Winkler M.E."/>
        </authorList>
    </citation>
    <scope>NUCLEOTIDE SEQUENCE</scope>
</reference>
<dbReference type="InterPro" id="IPR003494">
    <property type="entry name" value="SHS2_FtsA"/>
</dbReference>
<dbReference type="PANTHER" id="PTHR32432:SF4">
    <property type="entry name" value="CELL DIVISION PROTEIN FTSA"/>
    <property type="match status" value="1"/>
</dbReference>
<evidence type="ECO:0000256" key="2">
    <source>
        <dbReference type="ARBA" id="ARBA00022618"/>
    </source>
</evidence>
<dbReference type="Pfam" id="PF14450">
    <property type="entry name" value="FtsA"/>
    <property type="match status" value="1"/>
</dbReference>
<dbReference type="InterPro" id="IPR050696">
    <property type="entry name" value="FtsA/MreB"/>
</dbReference>
<dbReference type="Gene3D" id="3.30.1490.110">
    <property type="match status" value="1"/>
</dbReference>
<dbReference type="CDD" id="cd24048">
    <property type="entry name" value="ASKHA_NBD_FtsA"/>
    <property type="match status" value="1"/>
</dbReference>
<feature type="domain" description="SHS2" evidence="5">
    <location>
        <begin position="14"/>
        <end position="204"/>
    </location>
</feature>
<protein>
    <recommendedName>
        <fullName evidence="5">SHS2 domain-containing protein</fullName>
    </recommendedName>
</protein>
<dbReference type="GO" id="GO:0009898">
    <property type="term" value="C:cytoplasmic side of plasma membrane"/>
    <property type="evidence" value="ECO:0007669"/>
    <property type="project" value="TreeGrafter"/>
</dbReference>
<keyword evidence="2" id="KW-0132">Cell division</keyword>
<dbReference type="SMART" id="SM00842">
    <property type="entry name" value="FtsA"/>
    <property type="match status" value="1"/>
</dbReference>
<evidence type="ECO:0000256" key="1">
    <source>
        <dbReference type="ARBA" id="ARBA00022475"/>
    </source>
</evidence>
<dbReference type="HAMAP" id="MF_02033">
    <property type="entry name" value="FtsA"/>
    <property type="match status" value="1"/>
</dbReference>
<dbReference type="PIRSF" id="PIRSF003101">
    <property type="entry name" value="FtsA"/>
    <property type="match status" value="1"/>
</dbReference>
<accession>A0A381WMM8</accession>
<sequence>MGDARKNNRSKGLVTAIDLGSDKIACFIARIDQVTRERRAARIIGAGYCQSKGIKNGLIIDPSEAEKSVRLALDNAENEASAEVSSAYISISGSHIKSSILSGRIPVSERVVNQDHVDAVIKNARKNLNIGDERVLHVIPSKFFVDDARNVPDPTGLIADILGIELTLITSSNNPTMNIENVIHNCHIDILDILAEPYVSGLACLYEHEKDLGSVCIDIGSGTTSISIFFEGTVVYTKSIKIGGWYISNDIAKGLSTPFEHAEGIKNLYGSTLFGSNDTEQFYEIPQLEEKSSSRRSFKLSDLITIIKPRYEEILEMSLHAIENSGYSEIAKRNVVLTGGTTHLTGSLEIAERVLDCSVRLGMPTKLGGLSENTSGPSFSSCAGVIIHSLDQKKNELKHLKKRSSF</sequence>
<dbReference type="GO" id="GO:0051301">
    <property type="term" value="P:cell division"/>
    <property type="evidence" value="ECO:0007669"/>
    <property type="project" value="UniProtKB-KW"/>
</dbReference>
<dbReference type="SUPFAM" id="SSF53067">
    <property type="entry name" value="Actin-like ATPase domain"/>
    <property type="match status" value="2"/>
</dbReference>
<name>A0A381WMM8_9ZZZZ</name>
<dbReference type="AlphaFoldDB" id="A0A381WMM8"/>
<proteinExistence type="inferred from homology"/>
<evidence type="ECO:0000313" key="6">
    <source>
        <dbReference type="EMBL" id="SVA53531.1"/>
    </source>
</evidence>
<feature type="non-terminal residue" evidence="6">
    <location>
        <position position="406"/>
    </location>
</feature>
<evidence type="ECO:0000259" key="5">
    <source>
        <dbReference type="SMART" id="SM00842"/>
    </source>
</evidence>